<dbReference type="InterPro" id="IPR017930">
    <property type="entry name" value="Myb_dom"/>
</dbReference>
<feature type="domain" description="HTH myb-type" evidence="6">
    <location>
        <begin position="62"/>
        <end position="109"/>
    </location>
</feature>
<dbReference type="GO" id="GO:0042796">
    <property type="term" value="P:snRNA transcription by RNA polymerase III"/>
    <property type="evidence" value="ECO:0007669"/>
    <property type="project" value="TreeGrafter"/>
</dbReference>
<feature type="domain" description="Myb-like" evidence="5">
    <location>
        <begin position="55"/>
        <end position="105"/>
    </location>
</feature>
<dbReference type="InterPro" id="IPR009057">
    <property type="entry name" value="Homeodomain-like_sf"/>
</dbReference>
<dbReference type="EMBL" id="MLAK01000593">
    <property type="protein sequence ID" value="OHT11201.1"/>
    <property type="molecule type" value="Genomic_DNA"/>
</dbReference>
<sequence length="236" mass="27831">MCDPNTARKRFTEEEDDTLKDVVKTLGIHNWVEIAKKMPGRSAQQCRDRYNNYLFKEISTSAFTPEEDSIILQKYNDLGPHWVSISKFLVGRSGNNVKNRWYKFLAKLSTDSLQKPVMQTRKQTSDRLNNTKHFDQMNHTQIEQLDIKNNEETDLKRTNKTECHFDDEICQSPLDFQNTLSLFSDESNEAEMGNKPNRNLKQQKIDLFLPPEQWMLNQLDHILEWDPFETLDNPIF</sequence>
<evidence type="ECO:0000313" key="7">
    <source>
        <dbReference type="EMBL" id="OHT11201.1"/>
    </source>
</evidence>
<dbReference type="Proteomes" id="UP000179807">
    <property type="component" value="Unassembled WGS sequence"/>
</dbReference>
<evidence type="ECO:0000313" key="8">
    <source>
        <dbReference type="Proteomes" id="UP000179807"/>
    </source>
</evidence>
<reference evidence="7" key="1">
    <citation type="submission" date="2016-10" db="EMBL/GenBank/DDBJ databases">
        <authorList>
            <person name="Benchimol M."/>
            <person name="Almeida L.G."/>
            <person name="Vasconcelos A.T."/>
            <person name="Perreira-Neves A."/>
            <person name="Rosa I.A."/>
            <person name="Tasca T."/>
            <person name="Bogo M.R."/>
            <person name="de Souza W."/>
        </authorList>
    </citation>
    <scope>NUCLEOTIDE SEQUENCE [LARGE SCALE GENOMIC DNA]</scope>
    <source>
        <strain evidence="7">K</strain>
    </source>
</reference>
<dbReference type="SUPFAM" id="SSF46689">
    <property type="entry name" value="Homeodomain-like"/>
    <property type="match status" value="1"/>
</dbReference>
<dbReference type="GeneID" id="94824630"/>
<evidence type="ECO:0000259" key="6">
    <source>
        <dbReference type="PROSITE" id="PS51294"/>
    </source>
</evidence>
<name>A0A1J4KIK2_9EUKA</name>
<dbReference type="PROSITE" id="PS50090">
    <property type="entry name" value="MYB_LIKE"/>
    <property type="match status" value="2"/>
</dbReference>
<accession>A0A1J4KIK2</accession>
<evidence type="ECO:0000259" key="5">
    <source>
        <dbReference type="PROSITE" id="PS50090"/>
    </source>
</evidence>
<evidence type="ECO:0000256" key="1">
    <source>
        <dbReference type="ARBA" id="ARBA00023015"/>
    </source>
</evidence>
<keyword evidence="2" id="KW-0238">DNA-binding</keyword>
<dbReference type="Gene3D" id="1.10.10.60">
    <property type="entry name" value="Homeodomain-like"/>
    <property type="match status" value="2"/>
</dbReference>
<dbReference type="RefSeq" id="XP_068364337.1">
    <property type="nucleotide sequence ID" value="XM_068489926.1"/>
</dbReference>
<dbReference type="PANTHER" id="PTHR46621:SF1">
    <property type="entry name" value="SNRNA-ACTIVATING PROTEIN COMPLEX SUBUNIT 4"/>
    <property type="match status" value="1"/>
</dbReference>
<gene>
    <name evidence="7" type="ORF">TRFO_01136</name>
</gene>
<dbReference type="GO" id="GO:0000978">
    <property type="term" value="F:RNA polymerase II cis-regulatory region sequence-specific DNA binding"/>
    <property type="evidence" value="ECO:0007669"/>
    <property type="project" value="TreeGrafter"/>
</dbReference>
<dbReference type="VEuPathDB" id="TrichDB:TRFO_01136"/>
<dbReference type="InterPro" id="IPR001005">
    <property type="entry name" value="SANT/Myb"/>
</dbReference>
<dbReference type="InterPro" id="IPR051575">
    <property type="entry name" value="Myb-like_DNA-bd"/>
</dbReference>
<keyword evidence="3" id="KW-0804">Transcription</keyword>
<keyword evidence="8" id="KW-1185">Reference proteome</keyword>
<dbReference type="GO" id="GO:0001006">
    <property type="term" value="F:RNA polymerase III type 3 promoter sequence-specific DNA binding"/>
    <property type="evidence" value="ECO:0007669"/>
    <property type="project" value="TreeGrafter"/>
</dbReference>
<comment type="caution">
    <text evidence="7">The sequence shown here is derived from an EMBL/GenBank/DDBJ whole genome shotgun (WGS) entry which is preliminary data.</text>
</comment>
<dbReference type="CDD" id="cd00167">
    <property type="entry name" value="SANT"/>
    <property type="match status" value="2"/>
</dbReference>
<dbReference type="PANTHER" id="PTHR46621">
    <property type="entry name" value="SNRNA-ACTIVATING PROTEIN COMPLEX SUBUNIT 4"/>
    <property type="match status" value="1"/>
</dbReference>
<evidence type="ECO:0000256" key="4">
    <source>
        <dbReference type="ARBA" id="ARBA00023242"/>
    </source>
</evidence>
<dbReference type="SMART" id="SM00717">
    <property type="entry name" value="SANT"/>
    <property type="match status" value="2"/>
</dbReference>
<dbReference type="Pfam" id="PF00249">
    <property type="entry name" value="Myb_DNA-binding"/>
    <property type="match status" value="2"/>
</dbReference>
<organism evidence="7 8">
    <name type="scientific">Tritrichomonas foetus</name>
    <dbReference type="NCBI Taxonomy" id="1144522"/>
    <lineage>
        <taxon>Eukaryota</taxon>
        <taxon>Metamonada</taxon>
        <taxon>Parabasalia</taxon>
        <taxon>Tritrichomonadida</taxon>
        <taxon>Tritrichomonadidae</taxon>
        <taxon>Tritrichomonas</taxon>
    </lineage>
</organism>
<feature type="domain" description="Myb-like" evidence="5">
    <location>
        <begin position="3"/>
        <end position="54"/>
    </location>
</feature>
<dbReference type="GO" id="GO:0019185">
    <property type="term" value="C:snRNA-activating protein complex"/>
    <property type="evidence" value="ECO:0007669"/>
    <property type="project" value="TreeGrafter"/>
</dbReference>
<protein>
    <submittedName>
        <fullName evidence="7">Myb-like DNA-binding domain containing protein</fullName>
    </submittedName>
</protein>
<keyword evidence="1" id="KW-0805">Transcription regulation</keyword>
<evidence type="ECO:0000256" key="3">
    <source>
        <dbReference type="ARBA" id="ARBA00023163"/>
    </source>
</evidence>
<keyword evidence="4" id="KW-0539">Nucleus</keyword>
<evidence type="ECO:0000256" key="2">
    <source>
        <dbReference type="ARBA" id="ARBA00023125"/>
    </source>
</evidence>
<dbReference type="OrthoDB" id="2350934at2759"/>
<proteinExistence type="predicted"/>
<dbReference type="PROSITE" id="PS51294">
    <property type="entry name" value="HTH_MYB"/>
    <property type="match status" value="2"/>
</dbReference>
<feature type="domain" description="HTH myb-type" evidence="6">
    <location>
        <begin position="3"/>
        <end position="58"/>
    </location>
</feature>
<dbReference type="AlphaFoldDB" id="A0A1J4KIK2"/>
<dbReference type="GO" id="GO:0042795">
    <property type="term" value="P:snRNA transcription by RNA polymerase II"/>
    <property type="evidence" value="ECO:0007669"/>
    <property type="project" value="TreeGrafter"/>
</dbReference>